<dbReference type="EMBL" id="CDMZ01002559">
    <property type="protein sequence ID" value="CEM42903.1"/>
    <property type="molecule type" value="Genomic_DNA"/>
</dbReference>
<evidence type="ECO:0000256" key="1">
    <source>
        <dbReference type="SAM" id="MobiDB-lite"/>
    </source>
</evidence>
<feature type="non-terminal residue" evidence="2">
    <location>
        <position position="252"/>
    </location>
</feature>
<evidence type="ECO:0000313" key="2">
    <source>
        <dbReference type="EMBL" id="CEM42903.1"/>
    </source>
</evidence>
<feature type="compositionally biased region" description="Low complexity" evidence="1">
    <location>
        <begin position="174"/>
        <end position="186"/>
    </location>
</feature>
<accession>A0A0G4HFQ3</accession>
<reference evidence="2" key="1">
    <citation type="submission" date="2014-11" db="EMBL/GenBank/DDBJ databases">
        <authorList>
            <person name="Otto D Thomas"/>
            <person name="Naeem Raeece"/>
        </authorList>
    </citation>
    <scope>NUCLEOTIDE SEQUENCE</scope>
</reference>
<sequence length="252" mass="27841">MTDHTRVGEEFRQSALNVVEEFDAIGEHGAPEEIKSPPLPRQLPSFKDLAMPAWPPGRWRDFQSSFRKIEETISRVEESLAQTEKCTGAFAAAATTASCQESSLPSPEKICDEIQLALLELLAIDRQLEALEYSFKPHEKGEHRRLLQQTTRVASLHCRAERLFQEALREDTETGGFSRTSTTGSGDLETAETVEIAKTPVSAFSIWRTVIRCGSSAVGRLLSSVGREGGRGREGAGGSQRGRNRDDVIRQV</sequence>
<dbReference type="AlphaFoldDB" id="A0A0G4HFQ3"/>
<proteinExistence type="predicted"/>
<feature type="region of interest" description="Disordered" evidence="1">
    <location>
        <begin position="170"/>
        <end position="190"/>
    </location>
</feature>
<name>A0A0G4HFQ3_9ALVE</name>
<feature type="region of interest" description="Disordered" evidence="1">
    <location>
        <begin position="225"/>
        <end position="252"/>
    </location>
</feature>
<protein>
    <submittedName>
        <fullName evidence="2">Uncharacterized protein</fullName>
    </submittedName>
</protein>
<feature type="compositionally biased region" description="Basic and acidic residues" evidence="1">
    <location>
        <begin position="243"/>
        <end position="252"/>
    </location>
</feature>
<gene>
    <name evidence="2" type="ORF">Cvel_27129</name>
</gene>
<organism evidence="2">
    <name type="scientific">Chromera velia CCMP2878</name>
    <dbReference type="NCBI Taxonomy" id="1169474"/>
    <lineage>
        <taxon>Eukaryota</taxon>
        <taxon>Sar</taxon>
        <taxon>Alveolata</taxon>
        <taxon>Colpodellida</taxon>
        <taxon>Chromeraceae</taxon>
        <taxon>Chromera</taxon>
    </lineage>
</organism>